<evidence type="ECO:0000313" key="4">
    <source>
        <dbReference type="Proteomes" id="UP000521075"/>
    </source>
</evidence>
<gene>
    <name evidence="3" type="ORF">HNR14_002883</name>
</gene>
<proteinExistence type="predicted"/>
<dbReference type="InterPro" id="IPR010679">
    <property type="entry name" value="DUF1254"/>
</dbReference>
<feature type="domain" description="DUF1214" evidence="1">
    <location>
        <begin position="218"/>
        <end position="295"/>
    </location>
</feature>
<keyword evidence="4" id="KW-1185">Reference proteome</keyword>
<comment type="caution">
    <text evidence="3">The sequence shown here is derived from an EMBL/GenBank/DDBJ whole genome shotgun (WGS) entry which is preliminary data.</text>
</comment>
<dbReference type="SUPFAM" id="SSF160935">
    <property type="entry name" value="VPA0735-like"/>
    <property type="match status" value="1"/>
</dbReference>
<accession>A0A853DPE9</accession>
<dbReference type="PANTHER" id="PTHR36509">
    <property type="entry name" value="BLL3101 PROTEIN"/>
    <property type="match status" value="1"/>
</dbReference>
<reference evidence="3 4" key="1">
    <citation type="submission" date="2020-07" db="EMBL/GenBank/DDBJ databases">
        <title>Sequencing the genomes of 1000 actinobacteria strains.</title>
        <authorList>
            <person name="Klenk H.-P."/>
        </authorList>
    </citation>
    <scope>NUCLEOTIDE SEQUENCE [LARGE SCALE GENOMIC DNA]</scope>
    <source>
        <strain evidence="3 4">DSM 15166</strain>
    </source>
</reference>
<dbReference type="Gene3D" id="2.60.120.1600">
    <property type="match status" value="1"/>
</dbReference>
<evidence type="ECO:0000259" key="1">
    <source>
        <dbReference type="Pfam" id="PF06742"/>
    </source>
</evidence>
<dbReference type="Pfam" id="PF06863">
    <property type="entry name" value="DUF1254"/>
    <property type="match status" value="1"/>
</dbReference>
<dbReference type="Proteomes" id="UP000521075">
    <property type="component" value="Unassembled WGS sequence"/>
</dbReference>
<sequence length="308" mass="33676">MAQLINVDTFTRAESNRMFASLLADVGAINSWHHYREPAPLDHQPVIRLNRDTLYSASVVDVSQGLTLTLPETDGRYMSAMVINQDHYIPVVWHGVGEYALSREEAGSDFVVIGVRTLVDPANAEDVAIVNALQDQLRITAPSASAFEPPEVDEASLTETRDALLALAKGLPDYSGAFGTRDQVDPVHHLIATASAWGGLPATEATYINVEPGLPVGDYELTVGAVPVDAFWSISVYNKNGFFEPNDRHVNNINSVTAEKNPDGTTTIRFGSGNQPNTIPITEGWNYLVRLYQPRAEVLDGSWRFPTV</sequence>
<organism evidence="3 4">
    <name type="scientific">Leifsonia naganoensis</name>
    <dbReference type="NCBI Taxonomy" id="150025"/>
    <lineage>
        <taxon>Bacteria</taxon>
        <taxon>Bacillati</taxon>
        <taxon>Actinomycetota</taxon>
        <taxon>Actinomycetes</taxon>
        <taxon>Micrococcales</taxon>
        <taxon>Microbacteriaceae</taxon>
        <taxon>Leifsonia</taxon>
    </lineage>
</organism>
<dbReference type="RefSeq" id="WP_179701584.1">
    <property type="nucleotide sequence ID" value="NZ_BAAAHA010000001.1"/>
</dbReference>
<evidence type="ECO:0008006" key="5">
    <source>
        <dbReference type="Google" id="ProtNLM"/>
    </source>
</evidence>
<evidence type="ECO:0000259" key="2">
    <source>
        <dbReference type="Pfam" id="PF06863"/>
    </source>
</evidence>
<dbReference type="PANTHER" id="PTHR36509:SF2">
    <property type="entry name" value="BLL3101 PROTEIN"/>
    <property type="match status" value="1"/>
</dbReference>
<evidence type="ECO:0000313" key="3">
    <source>
        <dbReference type="EMBL" id="NYK11002.1"/>
    </source>
</evidence>
<protein>
    <recommendedName>
        <fullName evidence="5">Carboxylesterase</fullName>
    </recommendedName>
</protein>
<feature type="domain" description="DUF1254" evidence="2">
    <location>
        <begin position="29"/>
        <end position="84"/>
    </location>
</feature>
<name>A0A853DPE9_9MICO</name>
<dbReference type="Pfam" id="PF06742">
    <property type="entry name" value="DUF1214"/>
    <property type="match status" value="1"/>
</dbReference>
<dbReference type="InterPro" id="IPR010621">
    <property type="entry name" value="DUF1214"/>
</dbReference>
<dbReference type="EMBL" id="JACCHJ010000001">
    <property type="protein sequence ID" value="NYK11002.1"/>
    <property type="molecule type" value="Genomic_DNA"/>
</dbReference>
<dbReference type="AlphaFoldDB" id="A0A853DPE9"/>